<dbReference type="GO" id="GO:0006508">
    <property type="term" value="P:proteolysis"/>
    <property type="evidence" value="ECO:0007669"/>
    <property type="project" value="UniProtKB-KW"/>
</dbReference>
<name>A0A7G9GJR6_9FIRM</name>
<keyword evidence="4" id="KW-1185">Reference proteome</keyword>
<keyword evidence="1" id="KW-0472">Membrane</keyword>
<keyword evidence="1" id="KW-1133">Transmembrane helix</keyword>
<dbReference type="GO" id="GO:0004175">
    <property type="term" value="F:endopeptidase activity"/>
    <property type="evidence" value="ECO:0007669"/>
    <property type="project" value="UniProtKB-ARBA"/>
</dbReference>
<feature type="transmembrane region" description="Helical" evidence="1">
    <location>
        <begin position="174"/>
        <end position="195"/>
    </location>
</feature>
<feature type="transmembrane region" description="Helical" evidence="1">
    <location>
        <begin position="202"/>
        <end position="224"/>
    </location>
</feature>
<dbReference type="EMBL" id="CP060636">
    <property type="protein sequence ID" value="QNM11048.1"/>
    <property type="molecule type" value="Genomic_DNA"/>
</dbReference>
<evidence type="ECO:0000313" key="4">
    <source>
        <dbReference type="Proteomes" id="UP000515856"/>
    </source>
</evidence>
<keyword evidence="3" id="KW-0378">Hydrolase</keyword>
<evidence type="ECO:0000256" key="1">
    <source>
        <dbReference type="SAM" id="Phobius"/>
    </source>
</evidence>
<dbReference type="Pfam" id="PF02517">
    <property type="entry name" value="Rce1-like"/>
    <property type="match status" value="1"/>
</dbReference>
<sequence length="253" mass="28604">MKAKQNVLIAILTILIALMEITGIPSVFFVHVEIADIEPYYFTMMMNFIIIGIISFVYLKKLCPQWKLGFTKVGLVNGLKKYGVIGIVVAFIGFVAFYVGLRPFDKHPSIIKVLVEGVIYYIGVAIVEELYIRGLLLNLIEKIFYNNKNQTLIAVVLSSVIFGLGHILEVMNQPMIIIVSKVIWMIGMGIFLGTVYKKSNNIWIPIIIHFFINVCALPYCFSSFNGYADITLYIVVPMYIVLSGYSLFTIKCK</sequence>
<protein>
    <submittedName>
        <fullName evidence="3">CPBP family intramembrane metalloprotease</fullName>
    </submittedName>
</protein>
<gene>
    <name evidence="3" type="ORF">H9Q80_12300</name>
</gene>
<dbReference type="GO" id="GO:0080120">
    <property type="term" value="P:CAAX-box protein maturation"/>
    <property type="evidence" value="ECO:0007669"/>
    <property type="project" value="UniProtKB-ARBA"/>
</dbReference>
<keyword evidence="3" id="KW-0645">Protease</keyword>
<dbReference type="RefSeq" id="WP_158552243.1">
    <property type="nucleotide sequence ID" value="NZ_CP060636.1"/>
</dbReference>
<proteinExistence type="predicted"/>
<evidence type="ECO:0000313" key="3">
    <source>
        <dbReference type="EMBL" id="QNM11048.1"/>
    </source>
</evidence>
<dbReference type="Proteomes" id="UP000515856">
    <property type="component" value="Chromosome"/>
</dbReference>
<accession>A0A7G9GJR6</accession>
<organism evidence="3 4">
    <name type="scientific">[Eubacterium] hominis</name>
    <dbReference type="NCBI Taxonomy" id="2764325"/>
    <lineage>
        <taxon>Bacteria</taxon>
        <taxon>Bacillati</taxon>
        <taxon>Bacillota</taxon>
        <taxon>Erysipelotrichia</taxon>
        <taxon>Erysipelotrichales</taxon>
        <taxon>Erysipelotrichaceae</taxon>
        <taxon>Amedibacillus</taxon>
    </lineage>
</organism>
<feature type="transmembrane region" description="Helical" evidence="1">
    <location>
        <begin position="79"/>
        <end position="99"/>
    </location>
</feature>
<feature type="transmembrane region" description="Helical" evidence="1">
    <location>
        <begin position="230"/>
        <end position="250"/>
    </location>
</feature>
<dbReference type="InterPro" id="IPR003675">
    <property type="entry name" value="Rce1/LyrA-like_dom"/>
</dbReference>
<keyword evidence="3" id="KW-0482">Metalloprotease</keyword>
<feature type="transmembrane region" description="Helical" evidence="1">
    <location>
        <begin position="152"/>
        <end position="168"/>
    </location>
</feature>
<dbReference type="AlphaFoldDB" id="A0A7G9GJR6"/>
<feature type="transmembrane region" description="Helical" evidence="1">
    <location>
        <begin position="40"/>
        <end position="59"/>
    </location>
</feature>
<dbReference type="PANTHER" id="PTHR39430:SF1">
    <property type="entry name" value="PROTEASE"/>
    <property type="match status" value="1"/>
</dbReference>
<evidence type="ECO:0000259" key="2">
    <source>
        <dbReference type="Pfam" id="PF02517"/>
    </source>
</evidence>
<feature type="transmembrane region" description="Helical" evidence="1">
    <location>
        <begin position="7"/>
        <end position="28"/>
    </location>
</feature>
<keyword evidence="1" id="KW-0812">Transmembrane</keyword>
<reference evidence="3 4" key="1">
    <citation type="submission" date="2020-08" db="EMBL/GenBank/DDBJ databases">
        <authorList>
            <person name="Liu C."/>
            <person name="Sun Q."/>
        </authorList>
    </citation>
    <scope>NUCLEOTIDE SEQUENCE [LARGE SCALE GENOMIC DNA]</scope>
    <source>
        <strain evidence="3 4">NSJ-61</strain>
    </source>
</reference>
<feature type="domain" description="CAAX prenyl protease 2/Lysostaphin resistance protein A-like" evidence="2">
    <location>
        <begin position="114"/>
        <end position="214"/>
    </location>
</feature>
<feature type="transmembrane region" description="Helical" evidence="1">
    <location>
        <begin position="119"/>
        <end position="140"/>
    </location>
</feature>
<dbReference type="GO" id="GO:0008237">
    <property type="term" value="F:metallopeptidase activity"/>
    <property type="evidence" value="ECO:0007669"/>
    <property type="project" value="UniProtKB-KW"/>
</dbReference>
<dbReference type="KEGG" id="ehn:H9Q80_12300"/>
<dbReference type="PANTHER" id="PTHR39430">
    <property type="entry name" value="MEMBRANE-ASSOCIATED PROTEASE-RELATED"/>
    <property type="match status" value="1"/>
</dbReference>